<proteinExistence type="predicted"/>
<dbReference type="OrthoDB" id="2411504at2759"/>
<name>A0A9N8Z0T0_9GLOM</name>
<dbReference type="EMBL" id="CAJVPQ010000233">
    <property type="protein sequence ID" value="CAG8460649.1"/>
    <property type="molecule type" value="Genomic_DNA"/>
</dbReference>
<protein>
    <submittedName>
        <fullName evidence="1">11149_t:CDS:1</fullName>
    </submittedName>
</protein>
<reference evidence="1" key="1">
    <citation type="submission" date="2021-06" db="EMBL/GenBank/DDBJ databases">
        <authorList>
            <person name="Kallberg Y."/>
            <person name="Tangrot J."/>
            <person name="Rosling A."/>
        </authorList>
    </citation>
    <scope>NUCLEOTIDE SEQUENCE</scope>
    <source>
        <strain evidence="1">UK204</strain>
    </source>
</reference>
<comment type="caution">
    <text evidence="1">The sequence shown here is derived from an EMBL/GenBank/DDBJ whole genome shotgun (WGS) entry which is preliminary data.</text>
</comment>
<keyword evidence="2" id="KW-1185">Reference proteome</keyword>
<evidence type="ECO:0000313" key="1">
    <source>
        <dbReference type="EMBL" id="CAG8460649.1"/>
    </source>
</evidence>
<organism evidence="1 2">
    <name type="scientific">Funneliformis caledonium</name>
    <dbReference type="NCBI Taxonomy" id="1117310"/>
    <lineage>
        <taxon>Eukaryota</taxon>
        <taxon>Fungi</taxon>
        <taxon>Fungi incertae sedis</taxon>
        <taxon>Mucoromycota</taxon>
        <taxon>Glomeromycotina</taxon>
        <taxon>Glomeromycetes</taxon>
        <taxon>Glomerales</taxon>
        <taxon>Glomeraceae</taxon>
        <taxon>Funneliformis</taxon>
    </lineage>
</organism>
<gene>
    <name evidence="1" type="ORF">FCALED_LOCUS1725</name>
</gene>
<sequence length="126" mass="14580">MPPISSRARQLKKAHEMQAKIREPPQNWLTVSTLRTWHQDISKLHIDTQTHQAINALSFGTLVDKSTRDEAKNFFLCYQFWNQKDQIPVVNVAHREDISNCNANTLSDTIIKYIQQDGLDFIKCAL</sequence>
<evidence type="ECO:0000313" key="2">
    <source>
        <dbReference type="Proteomes" id="UP000789570"/>
    </source>
</evidence>
<dbReference type="Proteomes" id="UP000789570">
    <property type="component" value="Unassembled WGS sequence"/>
</dbReference>
<dbReference type="AlphaFoldDB" id="A0A9N8Z0T0"/>
<accession>A0A9N8Z0T0</accession>